<keyword evidence="3" id="KW-1185">Reference proteome</keyword>
<dbReference type="RefSeq" id="WP_090470486.1">
    <property type="nucleotide sequence ID" value="NZ_FOWF01000024.1"/>
</dbReference>
<dbReference type="GO" id="GO:0046872">
    <property type="term" value="F:metal ion binding"/>
    <property type="evidence" value="ECO:0007669"/>
    <property type="project" value="UniProtKB-KW"/>
</dbReference>
<protein>
    <submittedName>
        <fullName evidence="2">Type I restriction enzyme M protein</fullName>
    </submittedName>
</protein>
<dbReference type="OrthoDB" id="9814572at2"/>
<dbReference type="InterPro" id="IPR005502">
    <property type="entry name" value="Ribosyl_crysJ1"/>
</dbReference>
<dbReference type="Gene3D" id="1.10.4080.10">
    <property type="entry name" value="ADP-ribosylation/Crystallin J1"/>
    <property type="match status" value="1"/>
</dbReference>
<accession>A0A1I7G3M0</accession>
<feature type="binding site" evidence="1">
    <location>
        <position position="34"/>
    </location>
    <ligand>
        <name>Mg(2+)</name>
        <dbReference type="ChEBI" id="CHEBI:18420"/>
        <label>1</label>
    </ligand>
</feature>
<feature type="binding site" evidence="1">
    <location>
        <position position="35"/>
    </location>
    <ligand>
        <name>Mg(2+)</name>
        <dbReference type="ChEBI" id="CHEBI:18420"/>
        <label>1</label>
    </ligand>
</feature>
<gene>
    <name evidence="2" type="ORF">SAMN05216508_104142</name>
</gene>
<reference evidence="2 3" key="1">
    <citation type="submission" date="2016-10" db="EMBL/GenBank/DDBJ databases">
        <authorList>
            <person name="de Groot N.N."/>
        </authorList>
    </citation>
    <scope>NUCLEOTIDE SEQUENCE [LARGE SCALE GENOMIC DNA]</scope>
    <source>
        <strain evidence="2 3">KHGC13</strain>
    </source>
</reference>
<comment type="cofactor">
    <cofactor evidence="1">
        <name>Mg(2+)</name>
        <dbReference type="ChEBI" id="CHEBI:18420"/>
    </cofactor>
    <text evidence="1">Binds 2 magnesium ions per subunit.</text>
</comment>
<dbReference type="InterPro" id="IPR036705">
    <property type="entry name" value="Ribosyl_crysJ1_sf"/>
</dbReference>
<evidence type="ECO:0000256" key="1">
    <source>
        <dbReference type="PIRSR" id="PIRSR605502-1"/>
    </source>
</evidence>
<dbReference type="AlphaFoldDB" id="A0A1I7G3M0"/>
<dbReference type="InterPro" id="IPR050792">
    <property type="entry name" value="ADP-ribosylglycohydrolase"/>
</dbReference>
<dbReference type="Proteomes" id="UP000198817">
    <property type="component" value="Unassembled WGS sequence"/>
</dbReference>
<dbReference type="PANTHER" id="PTHR16222:SF12">
    <property type="entry name" value="ADP-RIBOSYLGLYCOHYDROLASE-RELATED"/>
    <property type="match status" value="1"/>
</dbReference>
<sequence length="284" mass="31294">MIGAIIGDVAGSRFEWDNHKSKNFELFTPACSLTDDSILSLALARAVLETKDNRDDLPSRAVFCMQKLGRQYPDAGFGELFIRWLGEEDPSPYQSYGNGSAMRVSPAAWAGSSLEEVLRLTDQITAVTHDHPEGMKGAEAVAAAIYLARSGKKKEEIRDYITVHYDPLLFTIDELRPSYTFDATCRGSVPEALEAFFESSDFEDAIRTAVSLGGDSDTIAAMAGSVAEAYYGVPADLIRRTVLFLDHDLMAILLDFERTYPSKAMEDGSGERLTVYEVLRQCGM</sequence>
<feature type="binding site" evidence="1">
    <location>
        <position position="36"/>
    </location>
    <ligand>
        <name>Mg(2+)</name>
        <dbReference type="ChEBI" id="CHEBI:18420"/>
        <label>1</label>
    </ligand>
</feature>
<keyword evidence="1" id="KW-0460">Magnesium</keyword>
<dbReference type="EMBL" id="FPBT01000004">
    <property type="protein sequence ID" value="SFU43038.1"/>
    <property type="molecule type" value="Genomic_DNA"/>
</dbReference>
<dbReference type="PANTHER" id="PTHR16222">
    <property type="entry name" value="ADP-RIBOSYLGLYCOHYDROLASE"/>
    <property type="match status" value="1"/>
</dbReference>
<dbReference type="SUPFAM" id="SSF101478">
    <property type="entry name" value="ADP-ribosylglycohydrolase"/>
    <property type="match status" value="1"/>
</dbReference>
<dbReference type="STRING" id="155865.SAMN05216515_12412"/>
<evidence type="ECO:0000313" key="2">
    <source>
        <dbReference type="EMBL" id="SFU43038.1"/>
    </source>
</evidence>
<proteinExistence type="predicted"/>
<name>A0A1I7G3M0_9FIRM</name>
<feature type="binding site" evidence="1">
    <location>
        <position position="215"/>
    </location>
    <ligand>
        <name>Mg(2+)</name>
        <dbReference type="ChEBI" id="CHEBI:18420"/>
        <label>1</label>
    </ligand>
</feature>
<feature type="binding site" evidence="1">
    <location>
        <position position="217"/>
    </location>
    <ligand>
        <name>Mg(2+)</name>
        <dbReference type="ChEBI" id="CHEBI:18420"/>
        <label>1</label>
    </ligand>
</feature>
<organism evidence="2 3">
    <name type="scientific">Eubacterium pyruvativorans</name>
    <dbReference type="NCBI Taxonomy" id="155865"/>
    <lineage>
        <taxon>Bacteria</taxon>
        <taxon>Bacillati</taxon>
        <taxon>Bacillota</taxon>
        <taxon>Clostridia</taxon>
        <taxon>Eubacteriales</taxon>
        <taxon>Eubacteriaceae</taxon>
        <taxon>Eubacterium</taxon>
    </lineage>
</organism>
<keyword evidence="1" id="KW-0479">Metal-binding</keyword>
<evidence type="ECO:0000313" key="3">
    <source>
        <dbReference type="Proteomes" id="UP000198817"/>
    </source>
</evidence>
<feature type="binding site" evidence="1">
    <location>
        <position position="218"/>
    </location>
    <ligand>
        <name>Mg(2+)</name>
        <dbReference type="ChEBI" id="CHEBI:18420"/>
        <label>1</label>
    </ligand>
</feature>
<dbReference type="Pfam" id="PF03747">
    <property type="entry name" value="ADP_ribosyl_GH"/>
    <property type="match status" value="1"/>
</dbReference>